<sequence>MNKTSLAEFLKQNPKLQTHFKDDIYFQNFYAKLYGEVFEFEFKKDNFYFKTIAIKEKIPNTSFYDLQSPYGYSGFYSNTNDLTFLKQALEKLKEKALKENIIAFFIRFHPFDFICTTLKPQLHFFTKNKSIIVVATHEELQNIRLHYSPRIRSYVKKARKELKIEFCTQNEATAFKQLYDKTMQRNNANDFYFFNQDYFEKLFSFKESLIIKASLNGEILAYASFLLCQNLAYYHLSANKLKANANAALLDFFFEYAHQKGIHFCLLGGGVKDDDTLFKFKEKFSNIHADFNIGGIIFNEQIYNSLCQNHHNNTFLKYRFN</sequence>
<evidence type="ECO:0000313" key="1">
    <source>
        <dbReference type="EMBL" id="XBJ29685.1"/>
    </source>
</evidence>
<dbReference type="Gene3D" id="3.40.630.30">
    <property type="match status" value="1"/>
</dbReference>
<proteinExistence type="predicted"/>
<dbReference type="InterPro" id="IPR050644">
    <property type="entry name" value="PG_Glycine_Bridge_Synth"/>
</dbReference>
<organism evidence="1">
    <name type="scientific">Campylobacter sp. CCS1377</name>
    <dbReference type="NCBI Taxonomy" id="3158229"/>
    <lineage>
        <taxon>Bacteria</taxon>
        <taxon>Pseudomonadati</taxon>
        <taxon>Campylobacterota</taxon>
        <taxon>Epsilonproteobacteria</taxon>
        <taxon>Campylobacterales</taxon>
        <taxon>Campylobacteraceae</taxon>
        <taxon>Campylobacter</taxon>
    </lineage>
</organism>
<name>A0AAU7E853_9BACT</name>
<accession>A0AAU7E853</accession>
<reference evidence="1" key="1">
    <citation type="submission" date="2024-05" db="EMBL/GenBank/DDBJ databases">
        <title>Campylobacter coli isolated from environmental waters in Slovenia.</title>
        <authorList>
            <person name="Zautner A.E."/>
            <person name="Bunk B."/>
            <person name="Riedel T."/>
            <person name="Sproeer C."/>
        </authorList>
    </citation>
    <scope>NUCLEOTIDE SEQUENCE</scope>
    <source>
        <strain evidence="1">CCS1377</strain>
    </source>
</reference>
<gene>
    <name evidence="1" type="ORF">AAH949_02295</name>
</gene>
<dbReference type="RefSeq" id="WP_348518860.1">
    <property type="nucleotide sequence ID" value="NZ_CP155620.1"/>
</dbReference>
<evidence type="ECO:0008006" key="2">
    <source>
        <dbReference type="Google" id="ProtNLM"/>
    </source>
</evidence>
<dbReference type="AlphaFoldDB" id="A0AAU7E853"/>
<dbReference type="SUPFAM" id="SSF55729">
    <property type="entry name" value="Acyl-CoA N-acyltransferases (Nat)"/>
    <property type="match status" value="1"/>
</dbReference>
<dbReference type="PANTHER" id="PTHR36174:SF1">
    <property type="entry name" value="LIPID II:GLYCINE GLYCYLTRANSFERASE"/>
    <property type="match status" value="1"/>
</dbReference>
<protein>
    <recommendedName>
        <fullName evidence="2">FemAB family protein</fullName>
    </recommendedName>
</protein>
<dbReference type="EMBL" id="CP155620">
    <property type="protein sequence ID" value="XBJ29685.1"/>
    <property type="molecule type" value="Genomic_DNA"/>
</dbReference>
<dbReference type="InterPro" id="IPR016181">
    <property type="entry name" value="Acyl_CoA_acyltransferase"/>
</dbReference>
<dbReference type="PANTHER" id="PTHR36174">
    <property type="entry name" value="LIPID II:GLYCINE GLYCYLTRANSFERASE"/>
    <property type="match status" value="1"/>
</dbReference>